<dbReference type="EMBL" id="JANAVB010020199">
    <property type="protein sequence ID" value="KAJ6827485.1"/>
    <property type="molecule type" value="Genomic_DNA"/>
</dbReference>
<reference evidence="1" key="2">
    <citation type="submission" date="2023-04" db="EMBL/GenBank/DDBJ databases">
        <authorList>
            <person name="Bruccoleri R.E."/>
            <person name="Oakeley E.J."/>
            <person name="Faust A.-M."/>
            <person name="Dessus-Babus S."/>
            <person name="Altorfer M."/>
            <person name="Burckhardt D."/>
            <person name="Oertli M."/>
            <person name="Naumann U."/>
            <person name="Petersen F."/>
            <person name="Wong J."/>
        </authorList>
    </citation>
    <scope>NUCLEOTIDE SEQUENCE</scope>
    <source>
        <strain evidence="1">GSM-AAB239-AS_SAM_17_03QT</strain>
        <tissue evidence="1">Leaf</tissue>
    </source>
</reference>
<proteinExistence type="predicted"/>
<keyword evidence="2" id="KW-1185">Reference proteome</keyword>
<protein>
    <submittedName>
        <fullName evidence="1">Cytosolic purine 5-nucleotidase</fullName>
    </submittedName>
</protein>
<accession>A0AAX6GGP4</accession>
<gene>
    <name evidence="1" type="ORF">M6B38_127090</name>
</gene>
<organism evidence="1 2">
    <name type="scientific">Iris pallida</name>
    <name type="common">Sweet iris</name>
    <dbReference type="NCBI Taxonomy" id="29817"/>
    <lineage>
        <taxon>Eukaryota</taxon>
        <taxon>Viridiplantae</taxon>
        <taxon>Streptophyta</taxon>
        <taxon>Embryophyta</taxon>
        <taxon>Tracheophyta</taxon>
        <taxon>Spermatophyta</taxon>
        <taxon>Magnoliopsida</taxon>
        <taxon>Liliopsida</taxon>
        <taxon>Asparagales</taxon>
        <taxon>Iridaceae</taxon>
        <taxon>Iridoideae</taxon>
        <taxon>Irideae</taxon>
        <taxon>Iris</taxon>
    </lineage>
</organism>
<evidence type="ECO:0000313" key="2">
    <source>
        <dbReference type="Proteomes" id="UP001140949"/>
    </source>
</evidence>
<dbReference type="AlphaFoldDB" id="A0AAX6GGP4"/>
<reference evidence="1" key="1">
    <citation type="journal article" date="2023" name="GigaByte">
        <title>Genome assembly of the bearded iris, Iris pallida Lam.</title>
        <authorList>
            <person name="Bruccoleri R.E."/>
            <person name="Oakeley E.J."/>
            <person name="Faust A.M.E."/>
            <person name="Altorfer M."/>
            <person name="Dessus-Babus S."/>
            <person name="Burckhardt D."/>
            <person name="Oertli M."/>
            <person name="Naumann U."/>
            <person name="Petersen F."/>
            <person name="Wong J."/>
        </authorList>
    </citation>
    <scope>NUCLEOTIDE SEQUENCE</scope>
    <source>
        <strain evidence="1">GSM-AAB239-AS_SAM_17_03QT</strain>
    </source>
</reference>
<sequence>MKTGYQNSRFAHLGHDQATLPIKTCLLKNFRKKAISIGRVNTDAPLNDEAYNIIVDDVFDGNEMLFDRDGKFEDITIGKMINWPKYSVQFVRF</sequence>
<comment type="caution">
    <text evidence="1">The sequence shown here is derived from an EMBL/GenBank/DDBJ whole genome shotgun (WGS) entry which is preliminary data.</text>
</comment>
<dbReference type="Proteomes" id="UP001140949">
    <property type="component" value="Unassembled WGS sequence"/>
</dbReference>
<evidence type="ECO:0000313" key="1">
    <source>
        <dbReference type="EMBL" id="KAJ6827485.1"/>
    </source>
</evidence>
<name>A0AAX6GGP4_IRIPA</name>